<evidence type="ECO:0000256" key="2">
    <source>
        <dbReference type="ARBA" id="ARBA00023002"/>
    </source>
</evidence>
<protein>
    <submittedName>
        <fullName evidence="6">Maleylacetate reductase</fullName>
    </submittedName>
</protein>
<feature type="domain" description="Fe-containing alcohol dehydrogenase-like C-terminal" evidence="5">
    <location>
        <begin position="165"/>
        <end position="348"/>
    </location>
</feature>
<reference evidence="6 7" key="1">
    <citation type="submission" date="2014-07" db="EMBL/GenBank/DDBJ databases">
        <authorList>
            <person name="Lee K."/>
            <person name="Lim J.Y."/>
            <person name="Hwang I."/>
        </authorList>
    </citation>
    <scope>NUCLEOTIDE SEQUENCE [LARGE SCALE GENOMIC DNA]</scope>
    <source>
        <strain evidence="6 7">KL28</strain>
    </source>
</reference>
<dbReference type="CDD" id="cd08177">
    <property type="entry name" value="MAR"/>
    <property type="match status" value="1"/>
</dbReference>
<evidence type="ECO:0000259" key="5">
    <source>
        <dbReference type="Pfam" id="PF25137"/>
    </source>
</evidence>
<evidence type="ECO:0000256" key="3">
    <source>
        <dbReference type="ARBA" id="ARBA00023027"/>
    </source>
</evidence>
<comment type="similarity">
    <text evidence="1">Belongs to the iron-containing alcohol dehydrogenase family.</text>
</comment>
<evidence type="ECO:0000313" key="6">
    <source>
        <dbReference type="EMBL" id="AIL62260.1"/>
    </source>
</evidence>
<dbReference type="GO" id="GO:0018506">
    <property type="term" value="F:maleylacetate reductase activity"/>
    <property type="evidence" value="ECO:0007669"/>
    <property type="project" value="InterPro"/>
</dbReference>
<name>A0A077FCB1_9PSED</name>
<dbReference type="AlphaFoldDB" id="A0A077FCB1"/>
<evidence type="ECO:0000313" key="7">
    <source>
        <dbReference type="Proteomes" id="UP000028931"/>
    </source>
</evidence>
<feature type="domain" description="Alcohol dehydrogenase iron-type/glycerol dehydrogenase GldA" evidence="4">
    <location>
        <begin position="10"/>
        <end position="153"/>
    </location>
</feature>
<proteinExistence type="inferred from homology"/>
<dbReference type="Proteomes" id="UP000028931">
    <property type="component" value="Chromosome"/>
</dbReference>
<keyword evidence="2" id="KW-0560">Oxidoreductase</keyword>
<dbReference type="Gene3D" id="3.40.50.1970">
    <property type="match status" value="1"/>
</dbReference>
<dbReference type="Pfam" id="PF25137">
    <property type="entry name" value="ADH_Fe_C"/>
    <property type="match status" value="1"/>
</dbReference>
<dbReference type="InterPro" id="IPR001670">
    <property type="entry name" value="ADH_Fe/GldA"/>
</dbReference>
<dbReference type="InterPro" id="IPR039697">
    <property type="entry name" value="Alcohol_dehydrogenase_Fe"/>
</dbReference>
<sequence length="355" mass="37606">MNEFIYQGTPTRVIFGAGKLASLSDEIQRLGARRALILTTPEQQELGEQVARLLGDRSAGVYPYAVMHVPLETAQAAREEAVRREADCCVAVGGGSTIGLGKAIAMGSGLPILAVPSTYAGSEMTPIYGLTENRLKKTGRDPRVLPKTVIYDPELTLTLPVSMSACSGMNAMAHAIEALYAEDANPVISLMAEESIRALAQALPKIVDDPQNVEARGQALQGAWLAGICLGSVGMAIHHKLCHTLGGTFNLPHAQAHAIVLPHAAHYNRKAAAEPLRRAARALGGEYSDEVGPLLYALNRRLGIPLALSEIGFPEHGPAEAAGIACASPYYNPRPFEQDAIEALLTRALKGQAPA</sequence>
<dbReference type="Pfam" id="PF00465">
    <property type="entry name" value="Fe-ADH"/>
    <property type="match status" value="1"/>
</dbReference>
<dbReference type="KEGG" id="palk:PSAKL28_30830"/>
<dbReference type="PANTHER" id="PTHR11496:SF102">
    <property type="entry name" value="ALCOHOL DEHYDROGENASE 4"/>
    <property type="match status" value="1"/>
</dbReference>
<dbReference type="InterPro" id="IPR056798">
    <property type="entry name" value="ADH_Fe_C"/>
</dbReference>
<dbReference type="EMBL" id="CP009048">
    <property type="protein sequence ID" value="AIL62260.1"/>
    <property type="molecule type" value="Genomic_DNA"/>
</dbReference>
<evidence type="ECO:0000256" key="1">
    <source>
        <dbReference type="ARBA" id="ARBA00007358"/>
    </source>
</evidence>
<dbReference type="OrthoDB" id="3812122at2"/>
<dbReference type="InterPro" id="IPR034786">
    <property type="entry name" value="MAR"/>
</dbReference>
<dbReference type="RefSeq" id="WP_038612126.1">
    <property type="nucleotide sequence ID" value="NZ_CP009048.1"/>
</dbReference>
<dbReference type="GO" id="GO:0004022">
    <property type="term" value="F:alcohol dehydrogenase (NAD+) activity"/>
    <property type="evidence" value="ECO:0007669"/>
    <property type="project" value="TreeGrafter"/>
</dbReference>
<dbReference type="GO" id="GO:0046872">
    <property type="term" value="F:metal ion binding"/>
    <property type="evidence" value="ECO:0007669"/>
    <property type="project" value="InterPro"/>
</dbReference>
<accession>A0A077FCB1</accession>
<dbReference type="FunFam" id="3.40.50.1970:FF:000015">
    <property type="entry name" value="Maleylacetate reductase 1"/>
    <property type="match status" value="1"/>
</dbReference>
<dbReference type="PANTHER" id="PTHR11496">
    <property type="entry name" value="ALCOHOL DEHYDROGENASE"/>
    <property type="match status" value="1"/>
</dbReference>
<dbReference type="Gene3D" id="1.20.1090.10">
    <property type="entry name" value="Dehydroquinate synthase-like - alpha domain"/>
    <property type="match status" value="1"/>
</dbReference>
<keyword evidence="3" id="KW-0520">NAD</keyword>
<evidence type="ECO:0000259" key="4">
    <source>
        <dbReference type="Pfam" id="PF00465"/>
    </source>
</evidence>
<organism evidence="6 7">
    <name type="scientific">Pseudomonas alkylphenolica</name>
    <dbReference type="NCBI Taxonomy" id="237609"/>
    <lineage>
        <taxon>Bacteria</taxon>
        <taxon>Pseudomonadati</taxon>
        <taxon>Pseudomonadota</taxon>
        <taxon>Gammaproteobacteria</taxon>
        <taxon>Pseudomonadales</taxon>
        <taxon>Pseudomonadaceae</taxon>
        <taxon>Pseudomonas</taxon>
    </lineage>
</organism>
<gene>
    <name evidence="6" type="ORF">PSAKL28_30830</name>
</gene>
<dbReference type="eggNOG" id="COG1454">
    <property type="taxonomic scope" value="Bacteria"/>
</dbReference>
<dbReference type="SUPFAM" id="SSF56796">
    <property type="entry name" value="Dehydroquinate synthase-like"/>
    <property type="match status" value="1"/>
</dbReference>
<dbReference type="HOGENOM" id="CLU_007207_0_1_6"/>